<dbReference type="Gene3D" id="1.10.340.30">
    <property type="entry name" value="Hypothetical protein, domain 2"/>
    <property type="match status" value="1"/>
</dbReference>
<dbReference type="GO" id="GO:0006285">
    <property type="term" value="P:base-excision repair, AP site formation"/>
    <property type="evidence" value="ECO:0007669"/>
    <property type="project" value="TreeGrafter"/>
</dbReference>
<dbReference type="PANTHER" id="PTHR10242:SF2">
    <property type="entry name" value="N-GLYCOSYLASE_DNA LYASE"/>
    <property type="match status" value="1"/>
</dbReference>
<evidence type="ECO:0008006" key="3">
    <source>
        <dbReference type="Google" id="ProtNLM"/>
    </source>
</evidence>
<name>A0AAW1PTP8_9CHLO</name>
<dbReference type="Proteomes" id="UP001489004">
    <property type="component" value="Unassembled WGS sequence"/>
</dbReference>
<proteinExistence type="predicted"/>
<keyword evidence="2" id="KW-1185">Reference proteome</keyword>
<dbReference type="InterPro" id="IPR052054">
    <property type="entry name" value="Oxidative_DNA_repair_enzyme"/>
</dbReference>
<sequence>MGIGPKAAAYICLFALDKTEAIPVDTHVWQLISPFKAVWGQQIIQALGPIRSPLGQALTDGVAGGRNWCQHVWGIRL</sequence>
<dbReference type="InterPro" id="IPR011257">
    <property type="entry name" value="DNA_glycosylase"/>
</dbReference>
<evidence type="ECO:0000313" key="2">
    <source>
        <dbReference type="Proteomes" id="UP001489004"/>
    </source>
</evidence>
<dbReference type="AlphaFoldDB" id="A0AAW1PTP8"/>
<dbReference type="Gene3D" id="1.10.1670.10">
    <property type="entry name" value="Helix-hairpin-Helix base-excision DNA repair enzymes (C-terminal)"/>
    <property type="match status" value="1"/>
</dbReference>
<evidence type="ECO:0000313" key="1">
    <source>
        <dbReference type="EMBL" id="KAK9811745.1"/>
    </source>
</evidence>
<dbReference type="InterPro" id="IPR023170">
    <property type="entry name" value="HhH_base_excis_C"/>
</dbReference>
<organism evidence="1 2">
    <name type="scientific">[Myrmecia] bisecta</name>
    <dbReference type="NCBI Taxonomy" id="41462"/>
    <lineage>
        <taxon>Eukaryota</taxon>
        <taxon>Viridiplantae</taxon>
        <taxon>Chlorophyta</taxon>
        <taxon>core chlorophytes</taxon>
        <taxon>Trebouxiophyceae</taxon>
        <taxon>Trebouxiales</taxon>
        <taxon>Trebouxiaceae</taxon>
        <taxon>Myrmecia</taxon>
    </lineage>
</organism>
<dbReference type="EMBL" id="JALJOR010000009">
    <property type="protein sequence ID" value="KAK9811745.1"/>
    <property type="molecule type" value="Genomic_DNA"/>
</dbReference>
<comment type="caution">
    <text evidence="1">The sequence shown here is derived from an EMBL/GenBank/DDBJ whole genome shotgun (WGS) entry which is preliminary data.</text>
</comment>
<dbReference type="PANTHER" id="PTHR10242">
    <property type="entry name" value="8-OXOGUANINE DNA GLYCOSYLASE"/>
    <property type="match status" value="1"/>
</dbReference>
<protein>
    <recommendedName>
        <fullName evidence="3">HhH-GPD domain-containing protein</fullName>
    </recommendedName>
</protein>
<dbReference type="GO" id="GO:0005634">
    <property type="term" value="C:nucleus"/>
    <property type="evidence" value="ECO:0007669"/>
    <property type="project" value="TreeGrafter"/>
</dbReference>
<accession>A0AAW1PTP8</accession>
<gene>
    <name evidence="1" type="ORF">WJX72_009432</name>
</gene>
<dbReference type="GO" id="GO:0034039">
    <property type="term" value="F:8-oxo-7,8-dihydroguanine DNA N-glycosylase activity"/>
    <property type="evidence" value="ECO:0007669"/>
    <property type="project" value="TreeGrafter"/>
</dbReference>
<reference evidence="1 2" key="1">
    <citation type="journal article" date="2024" name="Nat. Commun.">
        <title>Phylogenomics reveals the evolutionary origins of lichenization in chlorophyte algae.</title>
        <authorList>
            <person name="Puginier C."/>
            <person name="Libourel C."/>
            <person name="Otte J."/>
            <person name="Skaloud P."/>
            <person name="Haon M."/>
            <person name="Grisel S."/>
            <person name="Petersen M."/>
            <person name="Berrin J.G."/>
            <person name="Delaux P.M."/>
            <person name="Dal Grande F."/>
            <person name="Keller J."/>
        </authorList>
    </citation>
    <scope>NUCLEOTIDE SEQUENCE [LARGE SCALE GENOMIC DNA]</scope>
    <source>
        <strain evidence="1 2">SAG 2043</strain>
    </source>
</reference>
<dbReference type="SUPFAM" id="SSF48150">
    <property type="entry name" value="DNA-glycosylase"/>
    <property type="match status" value="1"/>
</dbReference>